<feature type="region of interest" description="Disordered" evidence="1">
    <location>
        <begin position="149"/>
        <end position="218"/>
    </location>
</feature>
<sequence>AAANVPAKRSGPKHGRPAAQPACSAPWPARRTFAQEPTRPRLRNELAMPPTWRFLSVLDDERQPVYHAPGRGPKRNKGPPAGQRRTRRDRQTARQRMKPGNGGGLSGGSRESNSLSRQQPPELQRLESARNRSREWSLRCKLAQRWLEGATASQAASPFASLARRSGPASSRTSRTSATRPPAAAAGPAPWRPVEVFVSDSEEDDEGRQHRPGGCGGKSEMTFYNCAVHGVEVPESFVRVKFKGGGGGGARPRRGK</sequence>
<feature type="region of interest" description="Disordered" evidence="1">
    <location>
        <begin position="1"/>
        <end position="136"/>
    </location>
</feature>
<dbReference type="Proteomes" id="UP000095280">
    <property type="component" value="Unplaced"/>
</dbReference>
<feature type="compositionally biased region" description="Low complexity" evidence="1">
    <location>
        <begin position="163"/>
        <end position="199"/>
    </location>
</feature>
<feature type="compositionally biased region" description="Basic and acidic residues" evidence="1">
    <location>
        <begin position="124"/>
        <end position="136"/>
    </location>
</feature>
<evidence type="ECO:0000313" key="2">
    <source>
        <dbReference type="Proteomes" id="UP000095280"/>
    </source>
</evidence>
<reference evidence="3" key="1">
    <citation type="submission" date="2016-11" db="UniProtKB">
        <authorList>
            <consortium name="WormBaseParasite"/>
        </authorList>
    </citation>
    <scope>IDENTIFICATION</scope>
</reference>
<protein>
    <submittedName>
        <fullName evidence="3">MBD domain-containing protein</fullName>
    </submittedName>
</protein>
<dbReference type="AlphaFoldDB" id="A0A1I8F467"/>
<feature type="compositionally biased region" description="Low complexity" evidence="1">
    <location>
        <begin position="108"/>
        <end position="117"/>
    </location>
</feature>
<evidence type="ECO:0000313" key="3">
    <source>
        <dbReference type="WBParaSite" id="maker-unitig_18711-snap-gene-0.1-mRNA-1"/>
    </source>
</evidence>
<accession>A0A1I8F467</accession>
<proteinExistence type="predicted"/>
<feature type="compositionally biased region" description="Basic residues" evidence="1">
    <location>
        <begin position="84"/>
        <end position="97"/>
    </location>
</feature>
<keyword evidence="2" id="KW-1185">Reference proteome</keyword>
<name>A0A1I8F467_9PLAT</name>
<dbReference type="WBParaSite" id="maker-unitig_18711-snap-gene-0.1-mRNA-1">
    <property type="protein sequence ID" value="maker-unitig_18711-snap-gene-0.1-mRNA-1"/>
    <property type="gene ID" value="maker-unitig_18711-snap-gene-0.1"/>
</dbReference>
<organism evidence="2 3">
    <name type="scientific">Macrostomum lignano</name>
    <dbReference type="NCBI Taxonomy" id="282301"/>
    <lineage>
        <taxon>Eukaryota</taxon>
        <taxon>Metazoa</taxon>
        <taxon>Spiralia</taxon>
        <taxon>Lophotrochozoa</taxon>
        <taxon>Platyhelminthes</taxon>
        <taxon>Rhabditophora</taxon>
        <taxon>Macrostomorpha</taxon>
        <taxon>Macrostomida</taxon>
        <taxon>Macrostomidae</taxon>
        <taxon>Macrostomum</taxon>
    </lineage>
</organism>
<evidence type="ECO:0000256" key="1">
    <source>
        <dbReference type="SAM" id="MobiDB-lite"/>
    </source>
</evidence>